<accession>A0A7W3TI77</accession>
<dbReference type="PANTHER" id="PTHR23421">
    <property type="entry name" value="BETA-GALACTOSIDASE RELATED"/>
    <property type="match status" value="1"/>
</dbReference>
<feature type="region of interest" description="Disordered" evidence="2">
    <location>
        <begin position="236"/>
        <end position="255"/>
    </location>
</feature>
<sequence length="255" mass="28331">PGVPRPPIGVDARVVRRGGRPWIPVTGEFHFSRRPAASWRESLLLMRAGGVDTVASYVFWNQHEEHPGRFRFDGSLDVRRFVDLCAELDLGTVLRIGPWVHGECRNGGLPDWVLDRVRAPRTDDPGYLAVVRRWFTALGERLRGTPYDEGGPVVAVQIENELYDDPDHLAGLRRIAEECGIRAPLWTATAWGGVRLPEGELLPLYGGYPEAFWEEGDAGPATGMIRHYIPGPIRDDHAIGADLRPVPPPGRDSDP</sequence>
<keyword evidence="5" id="KW-1185">Reference proteome</keyword>
<protein>
    <submittedName>
        <fullName evidence="4">Beta-galactosidase</fullName>
    </submittedName>
</protein>
<gene>
    <name evidence="4" type="ORF">FNQ90_24945</name>
</gene>
<feature type="non-terminal residue" evidence="4">
    <location>
        <position position="255"/>
    </location>
</feature>
<dbReference type="GO" id="GO:0004553">
    <property type="term" value="F:hydrolase activity, hydrolyzing O-glycosyl compounds"/>
    <property type="evidence" value="ECO:0007669"/>
    <property type="project" value="InterPro"/>
</dbReference>
<evidence type="ECO:0000256" key="1">
    <source>
        <dbReference type="ARBA" id="ARBA00009809"/>
    </source>
</evidence>
<feature type="non-terminal residue" evidence="4">
    <location>
        <position position="1"/>
    </location>
</feature>
<dbReference type="PRINTS" id="PR00742">
    <property type="entry name" value="GLHYDRLASE35"/>
</dbReference>
<comment type="caution">
    <text evidence="4">The sequence shown here is derived from an EMBL/GenBank/DDBJ whole genome shotgun (WGS) entry which is preliminary data.</text>
</comment>
<feature type="compositionally biased region" description="Pro residues" evidence="2">
    <location>
        <begin position="245"/>
        <end position="255"/>
    </location>
</feature>
<dbReference type="InterPro" id="IPR001944">
    <property type="entry name" value="Glycoside_Hdrlase_35"/>
</dbReference>
<evidence type="ECO:0000256" key="2">
    <source>
        <dbReference type="SAM" id="MobiDB-lite"/>
    </source>
</evidence>
<organism evidence="4 5">
    <name type="scientific">Streptomyces alkaliphilus</name>
    <dbReference type="NCBI Taxonomy" id="1472722"/>
    <lineage>
        <taxon>Bacteria</taxon>
        <taxon>Bacillati</taxon>
        <taxon>Actinomycetota</taxon>
        <taxon>Actinomycetes</taxon>
        <taxon>Kitasatosporales</taxon>
        <taxon>Streptomycetaceae</taxon>
        <taxon>Streptomyces</taxon>
    </lineage>
</organism>
<evidence type="ECO:0000313" key="4">
    <source>
        <dbReference type="EMBL" id="MBB0247278.1"/>
    </source>
</evidence>
<name>A0A7W3TI77_9ACTN</name>
<feature type="domain" description="Glycoside hydrolase 35 catalytic" evidence="3">
    <location>
        <begin position="19"/>
        <end position="163"/>
    </location>
</feature>
<dbReference type="InterPro" id="IPR017853">
    <property type="entry name" value="GH"/>
</dbReference>
<dbReference type="GO" id="GO:0005975">
    <property type="term" value="P:carbohydrate metabolic process"/>
    <property type="evidence" value="ECO:0007669"/>
    <property type="project" value="InterPro"/>
</dbReference>
<dbReference type="Gene3D" id="3.20.20.80">
    <property type="entry name" value="Glycosidases"/>
    <property type="match status" value="1"/>
</dbReference>
<evidence type="ECO:0000259" key="3">
    <source>
        <dbReference type="Pfam" id="PF01301"/>
    </source>
</evidence>
<dbReference type="Pfam" id="PF01301">
    <property type="entry name" value="Glyco_hydro_35"/>
    <property type="match status" value="1"/>
</dbReference>
<dbReference type="SUPFAM" id="SSF51445">
    <property type="entry name" value="(Trans)glycosidases"/>
    <property type="match status" value="1"/>
</dbReference>
<proteinExistence type="inferred from homology"/>
<dbReference type="InterPro" id="IPR031330">
    <property type="entry name" value="Gly_Hdrlase_35_cat"/>
</dbReference>
<dbReference type="Proteomes" id="UP000538929">
    <property type="component" value="Unassembled WGS sequence"/>
</dbReference>
<comment type="similarity">
    <text evidence="1">Belongs to the glycosyl hydrolase 35 family.</text>
</comment>
<dbReference type="RefSeq" id="WP_182608482.1">
    <property type="nucleotide sequence ID" value="NZ_VKHT01001545.1"/>
</dbReference>
<dbReference type="EMBL" id="VKHT01001545">
    <property type="protein sequence ID" value="MBB0247278.1"/>
    <property type="molecule type" value="Genomic_DNA"/>
</dbReference>
<reference evidence="5" key="1">
    <citation type="submission" date="2019-10" db="EMBL/GenBank/DDBJ databases">
        <title>Streptomyces sp. nov., a novel actinobacterium isolated from alkaline environment.</title>
        <authorList>
            <person name="Golinska P."/>
        </authorList>
    </citation>
    <scope>NUCLEOTIDE SEQUENCE [LARGE SCALE GENOMIC DNA]</scope>
    <source>
        <strain evidence="5">DSM 42118</strain>
    </source>
</reference>
<dbReference type="AlphaFoldDB" id="A0A7W3TI77"/>
<evidence type="ECO:0000313" key="5">
    <source>
        <dbReference type="Proteomes" id="UP000538929"/>
    </source>
</evidence>